<dbReference type="Gene3D" id="2.115.10.20">
    <property type="entry name" value="Glycosyl hydrolase domain, family 43"/>
    <property type="match status" value="1"/>
</dbReference>
<dbReference type="PANTHER" id="PTHR42800">
    <property type="entry name" value="EXOINULINASE INUD (AFU_ORTHOLOGUE AFUA_5G00480)"/>
    <property type="match status" value="1"/>
</dbReference>
<name>A0A1J7J889_9PEZI</name>
<dbReference type="InterPro" id="IPR013320">
    <property type="entry name" value="ConA-like_dom_sf"/>
</dbReference>
<dbReference type="OrthoDB" id="202537at2759"/>
<evidence type="ECO:0000256" key="2">
    <source>
        <dbReference type="ARBA" id="ARBA00022801"/>
    </source>
</evidence>
<evidence type="ECO:0000259" key="6">
    <source>
        <dbReference type="Pfam" id="PF08244"/>
    </source>
</evidence>
<dbReference type="SMART" id="SM00640">
    <property type="entry name" value="Glyco_32"/>
    <property type="match status" value="1"/>
</dbReference>
<dbReference type="Pfam" id="PF08244">
    <property type="entry name" value="Glyco_hydro_32C"/>
    <property type="match status" value="1"/>
</dbReference>
<gene>
    <name evidence="7" type="ORF">CONLIGDRAFT_331157</name>
</gene>
<dbReference type="Gene3D" id="2.60.120.560">
    <property type="entry name" value="Exo-inulinase, domain 1"/>
    <property type="match status" value="1"/>
</dbReference>
<evidence type="ECO:0000313" key="8">
    <source>
        <dbReference type="Proteomes" id="UP000182658"/>
    </source>
</evidence>
<feature type="domain" description="Glycosyl hydrolase family 32 C-terminal" evidence="6">
    <location>
        <begin position="445"/>
        <end position="592"/>
    </location>
</feature>
<feature type="domain" description="Glycosyl hydrolase family 32 N-terminal" evidence="5">
    <location>
        <begin position="23"/>
        <end position="373"/>
    </location>
</feature>
<evidence type="ECO:0000256" key="4">
    <source>
        <dbReference type="RuleBase" id="RU362110"/>
    </source>
</evidence>
<evidence type="ECO:0000256" key="1">
    <source>
        <dbReference type="ARBA" id="ARBA00009902"/>
    </source>
</evidence>
<dbReference type="PANTHER" id="PTHR42800:SF3">
    <property type="entry name" value="GLYCOSYL HYDROLASE FAMILY 32 N-TERMINAL DOMAIN-CONTAINING PROTEIN"/>
    <property type="match status" value="1"/>
</dbReference>
<keyword evidence="2 4" id="KW-0378">Hydrolase</keyword>
<dbReference type="GO" id="GO:0004575">
    <property type="term" value="F:sucrose alpha-glucosidase activity"/>
    <property type="evidence" value="ECO:0007669"/>
    <property type="project" value="TreeGrafter"/>
</dbReference>
<dbReference type="GO" id="GO:0005987">
    <property type="term" value="P:sucrose catabolic process"/>
    <property type="evidence" value="ECO:0007669"/>
    <property type="project" value="TreeGrafter"/>
</dbReference>
<evidence type="ECO:0000313" key="7">
    <source>
        <dbReference type="EMBL" id="OIW29513.1"/>
    </source>
</evidence>
<dbReference type="Proteomes" id="UP000182658">
    <property type="component" value="Unassembled WGS sequence"/>
</dbReference>
<dbReference type="SUPFAM" id="SSF49899">
    <property type="entry name" value="Concanavalin A-like lectins/glucanases"/>
    <property type="match status" value="1"/>
</dbReference>
<dbReference type="InterPro" id="IPR013189">
    <property type="entry name" value="Glyco_hydro_32_C"/>
</dbReference>
<dbReference type="SUPFAM" id="SSF75005">
    <property type="entry name" value="Arabinanase/levansucrase/invertase"/>
    <property type="match status" value="1"/>
</dbReference>
<accession>A0A1J7J889</accession>
<organism evidence="7 8">
    <name type="scientific">Coniochaeta ligniaria NRRL 30616</name>
    <dbReference type="NCBI Taxonomy" id="1408157"/>
    <lineage>
        <taxon>Eukaryota</taxon>
        <taxon>Fungi</taxon>
        <taxon>Dikarya</taxon>
        <taxon>Ascomycota</taxon>
        <taxon>Pezizomycotina</taxon>
        <taxon>Sordariomycetes</taxon>
        <taxon>Sordariomycetidae</taxon>
        <taxon>Coniochaetales</taxon>
        <taxon>Coniochaetaceae</taxon>
        <taxon>Coniochaeta</taxon>
    </lineage>
</organism>
<dbReference type="InParanoid" id="A0A1J7J889"/>
<dbReference type="AlphaFoldDB" id="A0A1J7J889"/>
<dbReference type="CDD" id="cd18621">
    <property type="entry name" value="GH32_XdINV-like"/>
    <property type="match status" value="1"/>
</dbReference>
<proteinExistence type="inferred from homology"/>
<sequence>MTLTTEQRWKYSKPPTFHFSAGCWINDPCAPGYDPRTKTYHLFYQCNPTSCEWGNMSWGHVVSKDLLTWTPAQPSPALLPDQTYDSEGVFTGCWIDTPDNKTLAVAYSSVKHLPFHWSTPPYPRDAAGLSVATSRDGGRTWEKSARNPILAGEPAGLRVTGFRDPFVTASPELDRVRGGGAGGAGTLYGLISGGVEGSGPTTFLYEIRADDIGEWKYLGPLVDVPERFQPEGKWGGNYGLNWECTNLVTLRADDTGETREFLVIGAEGDVEKKHVEDFRLPVGAPSRTVRAQLWMAGRLEAGGAGGKGEEVKFRYEHGGFLDHGPYYAANSFLDPESGRRVVYGWIPEEDISPEAARWKGWNGALAVPREIFLLRIPNVLAALRSRLEDMAPFESKVEADGSTTLLTLGVRPIAELAGMREASHKLEFGAADIVLPQPDGAQQRRLLDGTRSGSWEMEATVAIRYPGCETVGFHLRHSEDLSICTTVVFSTATETITVVREASNADETINRCPDAGPFTLLKLDGSAGGEKVPVLEKLRLRIFCDGDVLEVFANDRFALATMVYSDQDARGLTAFATGDVGSAVFETVTVWDGLEVPRSRVD</sequence>
<dbReference type="Pfam" id="PF00251">
    <property type="entry name" value="Glyco_hydro_32N"/>
    <property type="match status" value="1"/>
</dbReference>
<dbReference type="InterPro" id="IPR023296">
    <property type="entry name" value="Glyco_hydro_beta-prop_sf"/>
</dbReference>
<dbReference type="EMBL" id="KV875097">
    <property type="protein sequence ID" value="OIW29513.1"/>
    <property type="molecule type" value="Genomic_DNA"/>
</dbReference>
<evidence type="ECO:0000256" key="3">
    <source>
        <dbReference type="ARBA" id="ARBA00023295"/>
    </source>
</evidence>
<dbReference type="InterPro" id="IPR013148">
    <property type="entry name" value="Glyco_hydro_32_N"/>
</dbReference>
<dbReference type="InterPro" id="IPR001362">
    <property type="entry name" value="Glyco_hydro_32"/>
</dbReference>
<protein>
    <submittedName>
        <fullName evidence="7">Arabinanase/levansucrase/invertase</fullName>
    </submittedName>
</protein>
<keyword evidence="8" id="KW-1185">Reference proteome</keyword>
<keyword evidence="3 4" id="KW-0326">Glycosidase</keyword>
<reference evidence="7 8" key="1">
    <citation type="submission" date="2016-10" db="EMBL/GenBank/DDBJ databases">
        <title>Draft genome sequence of Coniochaeta ligniaria NRRL30616, a lignocellulolytic fungus for bioabatement of inhibitors in plant biomass hydrolysates.</title>
        <authorList>
            <consortium name="DOE Joint Genome Institute"/>
            <person name="Jimenez D.J."/>
            <person name="Hector R.E."/>
            <person name="Riley R."/>
            <person name="Sun H."/>
            <person name="Grigoriev I.V."/>
            <person name="Van Elsas J.D."/>
            <person name="Nichols N.N."/>
        </authorList>
    </citation>
    <scope>NUCLEOTIDE SEQUENCE [LARGE SCALE GENOMIC DNA]</scope>
    <source>
        <strain evidence="7 8">NRRL 30616</strain>
    </source>
</reference>
<dbReference type="GO" id="GO:0005737">
    <property type="term" value="C:cytoplasm"/>
    <property type="evidence" value="ECO:0007669"/>
    <property type="project" value="TreeGrafter"/>
</dbReference>
<dbReference type="STRING" id="1408157.A0A1J7J889"/>
<evidence type="ECO:0000259" key="5">
    <source>
        <dbReference type="Pfam" id="PF00251"/>
    </source>
</evidence>
<comment type="similarity">
    <text evidence="1 4">Belongs to the glycosyl hydrolase 32 family.</text>
</comment>